<dbReference type="PANTHER" id="PTHR35501:SF3">
    <property type="entry name" value="PROTEIN YY1"/>
    <property type="match status" value="1"/>
</dbReference>
<dbReference type="AlphaFoldDB" id="A0A6V7NSA7"/>
<evidence type="ECO:0000256" key="2">
    <source>
        <dbReference type="ARBA" id="ARBA00022525"/>
    </source>
</evidence>
<feature type="domain" description="Bifunctional inhibitor/plant lipid transfer protein/seed storage helical" evidence="4">
    <location>
        <begin position="44"/>
        <end position="104"/>
    </location>
</feature>
<dbReference type="EMBL" id="LR862141">
    <property type="protein sequence ID" value="CAD1821499.1"/>
    <property type="molecule type" value="Genomic_DNA"/>
</dbReference>
<name>A0A6V7NSA7_ANACO</name>
<dbReference type="InterPro" id="IPR016140">
    <property type="entry name" value="Bifunc_inhib/LTP/seed_store"/>
</dbReference>
<sequence length="117" mass="12024">MAAAATNNKRSTTSVPLRRAAAVALATLLAVVAALPVLAQSESCSEQLADLVSCGPYVVPGQPADQPSSQCCNSLKAVDTNCACNTIKIIQSLPAECGLAPVKCRKLLPSSPRMEGE</sequence>
<organism evidence="5">
    <name type="scientific">Ananas comosus var. bracteatus</name>
    <name type="common">red pineapple</name>
    <dbReference type="NCBI Taxonomy" id="296719"/>
    <lineage>
        <taxon>Eukaryota</taxon>
        <taxon>Viridiplantae</taxon>
        <taxon>Streptophyta</taxon>
        <taxon>Embryophyta</taxon>
        <taxon>Tracheophyta</taxon>
        <taxon>Spermatophyta</taxon>
        <taxon>Magnoliopsida</taxon>
        <taxon>Liliopsida</taxon>
        <taxon>Poales</taxon>
        <taxon>Bromeliaceae</taxon>
        <taxon>Bromelioideae</taxon>
        <taxon>Ananas</taxon>
    </lineage>
</organism>
<gene>
    <name evidence="5" type="ORF">CB5_LOCUS4710</name>
</gene>
<dbReference type="SMART" id="SM00499">
    <property type="entry name" value="AAI"/>
    <property type="match status" value="1"/>
</dbReference>
<evidence type="ECO:0000256" key="3">
    <source>
        <dbReference type="ARBA" id="ARBA00038300"/>
    </source>
</evidence>
<protein>
    <recommendedName>
        <fullName evidence="4">Bifunctional inhibitor/plant lipid transfer protein/seed storage helical domain-containing protein</fullName>
    </recommendedName>
</protein>
<comment type="similarity">
    <text evidence="3">Belongs to the A9/FIL1 family.</text>
</comment>
<dbReference type="InterPro" id="IPR036312">
    <property type="entry name" value="Bifun_inhib/LTP/seed_sf"/>
</dbReference>
<evidence type="ECO:0000313" key="5">
    <source>
        <dbReference type="EMBL" id="CAD1821499.1"/>
    </source>
</evidence>
<evidence type="ECO:0000256" key="1">
    <source>
        <dbReference type="ARBA" id="ARBA00004613"/>
    </source>
</evidence>
<reference evidence="5" key="1">
    <citation type="submission" date="2020-07" db="EMBL/GenBank/DDBJ databases">
        <authorList>
            <person name="Lin J."/>
        </authorList>
    </citation>
    <scope>NUCLEOTIDE SEQUENCE</scope>
</reference>
<keyword evidence="2" id="KW-0964">Secreted</keyword>
<dbReference type="GO" id="GO:0005576">
    <property type="term" value="C:extracellular region"/>
    <property type="evidence" value="ECO:0007669"/>
    <property type="project" value="UniProtKB-SubCell"/>
</dbReference>
<accession>A0A6V7NSA7</accession>
<evidence type="ECO:0000259" key="4">
    <source>
        <dbReference type="SMART" id="SM00499"/>
    </source>
</evidence>
<dbReference type="PANTHER" id="PTHR35501">
    <property type="entry name" value="PROTEIN YY1"/>
    <property type="match status" value="1"/>
</dbReference>
<dbReference type="SUPFAM" id="SSF47699">
    <property type="entry name" value="Bifunctional inhibitor/lipid-transfer protein/seed storage 2S albumin"/>
    <property type="match status" value="1"/>
</dbReference>
<dbReference type="Gene3D" id="1.10.110.10">
    <property type="entry name" value="Plant lipid-transfer and hydrophobic proteins"/>
    <property type="match status" value="1"/>
</dbReference>
<proteinExistence type="inferred from homology"/>
<dbReference type="Pfam" id="PF00234">
    <property type="entry name" value="Tryp_alpha_amyl"/>
    <property type="match status" value="1"/>
</dbReference>
<comment type="subcellular location">
    <subcellularLocation>
        <location evidence="1">Secreted</location>
    </subcellularLocation>
</comment>